<evidence type="ECO:0000313" key="3">
    <source>
        <dbReference type="Proteomes" id="UP001497482"/>
    </source>
</evidence>
<evidence type="ECO:0000256" key="1">
    <source>
        <dbReference type="SAM" id="MobiDB-lite"/>
    </source>
</evidence>
<reference evidence="2 3" key="1">
    <citation type="submission" date="2024-04" db="EMBL/GenBank/DDBJ databases">
        <authorList>
            <person name="Waldvogel A.-M."/>
            <person name="Schoenle A."/>
        </authorList>
    </citation>
    <scope>NUCLEOTIDE SEQUENCE [LARGE SCALE GENOMIC DNA]</scope>
</reference>
<dbReference type="AlphaFoldDB" id="A0AAV2KSK6"/>
<feature type="compositionally biased region" description="Basic and acidic residues" evidence="1">
    <location>
        <begin position="9"/>
        <end position="22"/>
    </location>
</feature>
<organism evidence="2 3">
    <name type="scientific">Knipowitschia caucasica</name>
    <name type="common">Caucasian dwarf goby</name>
    <name type="synonym">Pomatoschistus caucasicus</name>
    <dbReference type="NCBI Taxonomy" id="637954"/>
    <lineage>
        <taxon>Eukaryota</taxon>
        <taxon>Metazoa</taxon>
        <taxon>Chordata</taxon>
        <taxon>Craniata</taxon>
        <taxon>Vertebrata</taxon>
        <taxon>Euteleostomi</taxon>
        <taxon>Actinopterygii</taxon>
        <taxon>Neopterygii</taxon>
        <taxon>Teleostei</taxon>
        <taxon>Neoteleostei</taxon>
        <taxon>Acanthomorphata</taxon>
        <taxon>Gobiaria</taxon>
        <taxon>Gobiiformes</taxon>
        <taxon>Gobioidei</taxon>
        <taxon>Gobiidae</taxon>
        <taxon>Gobiinae</taxon>
        <taxon>Knipowitschia</taxon>
    </lineage>
</organism>
<dbReference type="EMBL" id="OZ035824">
    <property type="protein sequence ID" value="CAL1591708.1"/>
    <property type="molecule type" value="Genomic_DNA"/>
</dbReference>
<proteinExistence type="predicted"/>
<gene>
    <name evidence="2" type="ORF">KC01_LOCUS21061</name>
</gene>
<evidence type="ECO:0000313" key="2">
    <source>
        <dbReference type="EMBL" id="CAL1591708.1"/>
    </source>
</evidence>
<sequence>MRGRRIKAKHEDGRESHWEETPRASNWYRRGRRYVSGRGRRTGKEYNNLGRRGGGNSSGGHVMTNAAIGTGRWARRPNGSKRVQNQQKGRAEAQKKRAKEAGRTKPV</sequence>
<keyword evidence="3" id="KW-1185">Reference proteome</keyword>
<protein>
    <submittedName>
        <fullName evidence="2">Uncharacterized protein</fullName>
    </submittedName>
</protein>
<accession>A0AAV2KSK6</accession>
<dbReference type="Proteomes" id="UP001497482">
    <property type="component" value="Chromosome 2"/>
</dbReference>
<feature type="region of interest" description="Disordered" evidence="1">
    <location>
        <begin position="38"/>
        <end position="107"/>
    </location>
</feature>
<name>A0AAV2KSK6_KNICA</name>
<feature type="compositionally biased region" description="Basic and acidic residues" evidence="1">
    <location>
        <begin position="89"/>
        <end position="107"/>
    </location>
</feature>
<feature type="region of interest" description="Disordered" evidence="1">
    <location>
        <begin position="1"/>
        <end position="23"/>
    </location>
</feature>